<dbReference type="EMBL" id="CP111017">
    <property type="protein sequence ID" value="WAR08248.1"/>
    <property type="molecule type" value="Genomic_DNA"/>
</dbReference>
<protein>
    <submittedName>
        <fullName evidence="1">Uncharacterized protein</fullName>
    </submittedName>
</protein>
<sequence>MHLLATIMSVVKARPIQSKTGPRKKVLPKIVQLGHQLPVKRPDELDVWTPVDVSGEIMSSECSHSYRASDGADKHRCPKFKNLFEYNIQHGDKYQIGRRLWKIPSIGNNFMPFHDKHSKSSEKDEIAMYRPKFQRWYNRLVHENTVILPPIETSERVKDNVFESNNFNEKKYVLKRNKNTGPRERFVRDEMYLPDAYSTCFTCKECHKQYASDAYVQTWAKRNQLSPTCTTTTTSSINGASTYRRNGRSIENRGQHCDVLGERYCQACVEWRNKMFSLQVEDKLANSNDLKKVHYSTRF</sequence>
<proteinExistence type="predicted"/>
<evidence type="ECO:0000313" key="2">
    <source>
        <dbReference type="Proteomes" id="UP001164746"/>
    </source>
</evidence>
<accession>A0ABY7EE18</accession>
<keyword evidence="2" id="KW-1185">Reference proteome</keyword>
<name>A0ABY7EE18_MYAAR</name>
<dbReference type="Proteomes" id="UP001164746">
    <property type="component" value="Chromosome 6"/>
</dbReference>
<reference evidence="1" key="1">
    <citation type="submission" date="2022-11" db="EMBL/GenBank/DDBJ databases">
        <title>Centuries of genome instability and evolution in soft-shell clam transmissible cancer (bioRxiv).</title>
        <authorList>
            <person name="Hart S.F.M."/>
            <person name="Yonemitsu M.A."/>
            <person name="Giersch R.M."/>
            <person name="Beal B.F."/>
            <person name="Arriagada G."/>
            <person name="Davis B.W."/>
            <person name="Ostrander E.A."/>
            <person name="Goff S.P."/>
            <person name="Metzger M.J."/>
        </authorList>
    </citation>
    <scope>NUCLEOTIDE SEQUENCE</scope>
    <source>
        <strain evidence="1">MELC-2E11</strain>
        <tissue evidence="1">Siphon/mantle</tissue>
    </source>
</reference>
<evidence type="ECO:0000313" key="1">
    <source>
        <dbReference type="EMBL" id="WAR08248.1"/>
    </source>
</evidence>
<gene>
    <name evidence="1" type="ORF">MAR_018206</name>
</gene>
<organism evidence="1 2">
    <name type="scientific">Mya arenaria</name>
    <name type="common">Soft-shell clam</name>
    <dbReference type="NCBI Taxonomy" id="6604"/>
    <lineage>
        <taxon>Eukaryota</taxon>
        <taxon>Metazoa</taxon>
        <taxon>Spiralia</taxon>
        <taxon>Lophotrochozoa</taxon>
        <taxon>Mollusca</taxon>
        <taxon>Bivalvia</taxon>
        <taxon>Autobranchia</taxon>
        <taxon>Heteroconchia</taxon>
        <taxon>Euheterodonta</taxon>
        <taxon>Imparidentia</taxon>
        <taxon>Neoheterodontei</taxon>
        <taxon>Myida</taxon>
        <taxon>Myoidea</taxon>
        <taxon>Myidae</taxon>
        <taxon>Mya</taxon>
    </lineage>
</organism>